<dbReference type="GO" id="GO:0005524">
    <property type="term" value="F:ATP binding"/>
    <property type="evidence" value="ECO:0007669"/>
    <property type="project" value="UniProtKB-KW"/>
</dbReference>
<dbReference type="PROSITE" id="PS50893">
    <property type="entry name" value="ABC_TRANSPORTER_2"/>
    <property type="match status" value="1"/>
</dbReference>
<organism evidence="5 6">
    <name type="scientific">Vagococcus lutrae LBD1</name>
    <dbReference type="NCBI Taxonomy" id="1408226"/>
    <lineage>
        <taxon>Bacteria</taxon>
        <taxon>Bacillati</taxon>
        <taxon>Bacillota</taxon>
        <taxon>Bacilli</taxon>
        <taxon>Lactobacillales</taxon>
        <taxon>Enterococcaceae</taxon>
        <taxon>Vagococcus</taxon>
    </lineage>
</organism>
<keyword evidence="3" id="KW-0067">ATP-binding</keyword>
<dbReference type="PANTHER" id="PTHR42781">
    <property type="entry name" value="SPERMIDINE/PUTRESCINE IMPORT ATP-BINDING PROTEIN POTA"/>
    <property type="match status" value="1"/>
</dbReference>
<evidence type="ECO:0000256" key="2">
    <source>
        <dbReference type="ARBA" id="ARBA00022741"/>
    </source>
</evidence>
<evidence type="ECO:0000313" key="6">
    <source>
        <dbReference type="Proteomes" id="UP000018126"/>
    </source>
</evidence>
<dbReference type="Pfam" id="PF00005">
    <property type="entry name" value="ABC_tran"/>
    <property type="match status" value="1"/>
</dbReference>
<keyword evidence="2" id="KW-0547">Nucleotide-binding</keyword>
<dbReference type="AlphaFoldDB" id="V6Q6I9"/>
<feature type="domain" description="ABC transporter" evidence="4">
    <location>
        <begin position="8"/>
        <end position="209"/>
    </location>
</feature>
<dbReference type="InterPro" id="IPR017871">
    <property type="entry name" value="ABC_transporter-like_CS"/>
</dbReference>
<dbReference type="InterPro" id="IPR003439">
    <property type="entry name" value="ABC_transporter-like_ATP-bd"/>
</dbReference>
<dbReference type="Gene3D" id="3.40.50.300">
    <property type="entry name" value="P-loop containing nucleotide triphosphate hydrolases"/>
    <property type="match status" value="1"/>
</dbReference>
<dbReference type="SUPFAM" id="SSF52540">
    <property type="entry name" value="P-loop containing nucleoside triphosphate hydrolases"/>
    <property type="match status" value="1"/>
</dbReference>
<evidence type="ECO:0000256" key="1">
    <source>
        <dbReference type="ARBA" id="ARBA00022448"/>
    </source>
</evidence>
<dbReference type="InterPro" id="IPR003593">
    <property type="entry name" value="AAA+_ATPase"/>
</dbReference>
<dbReference type="PROSITE" id="PS00211">
    <property type="entry name" value="ABC_TRANSPORTER_1"/>
    <property type="match status" value="1"/>
</dbReference>
<accession>V6Q6I9</accession>
<dbReference type="SMART" id="SM00382">
    <property type="entry name" value="AAA"/>
    <property type="match status" value="1"/>
</dbReference>
<dbReference type="STRING" id="1408226.T233_00009"/>
<comment type="caution">
    <text evidence="5">The sequence shown here is derived from an EMBL/GenBank/DDBJ whole genome shotgun (WGS) entry which is preliminary data.</text>
</comment>
<protein>
    <recommendedName>
        <fullName evidence="4">ABC transporter domain-containing protein</fullName>
    </recommendedName>
</protein>
<dbReference type="PANTHER" id="PTHR42781:SF9">
    <property type="entry name" value="AMINO ACID ABC TRANSPORTER, ATP-BINDING PROTEIN-RELATED"/>
    <property type="match status" value="1"/>
</dbReference>
<sequence length="209" mass="23328">MSNQEVILEVKGASKLFGEKMIFNQIDFRAKRGEIHGIVGPSGSGKTTFLRCLCGLETFDSGTMSVNGHQSETSQRIGLVFQDFQLFPHLTVIENLMLVPVKKKQMTREQAAVKAQEWLEMLGIEGQTSQYPASLSGGQKQRVAIARALMLSPEVLCYDEPTSALDVESRNQVGQIMQLIQQQGMTQIIVTHDVAFANEYCHQIFDFNK</sequence>
<proteinExistence type="predicted"/>
<dbReference type="InterPro" id="IPR027417">
    <property type="entry name" value="P-loop_NTPase"/>
</dbReference>
<evidence type="ECO:0000256" key="3">
    <source>
        <dbReference type="ARBA" id="ARBA00022840"/>
    </source>
</evidence>
<dbReference type="EMBL" id="AYSH01000001">
    <property type="protein sequence ID" value="EST90739.1"/>
    <property type="molecule type" value="Genomic_DNA"/>
</dbReference>
<dbReference type="Proteomes" id="UP000018126">
    <property type="component" value="Unassembled WGS sequence"/>
</dbReference>
<reference evidence="5 6" key="1">
    <citation type="journal article" date="2013" name="Genome Announc.">
        <title>High-Quality Draft Genome Sequence of Vagococcus lutrae Strain LBD1, Isolated from the Largemouth Bass Micropterus salmoides.</title>
        <authorList>
            <person name="Lebreton F."/>
            <person name="Valentino M.D."/>
            <person name="Duncan L.B."/>
            <person name="Zeng Q."/>
            <person name="Manson McGuire A."/>
            <person name="Earl A.M."/>
            <person name="Gilmore M.S."/>
        </authorList>
    </citation>
    <scope>NUCLEOTIDE SEQUENCE [LARGE SCALE GENOMIC DNA]</scope>
    <source>
        <strain evidence="5 6">LBD1</strain>
    </source>
</reference>
<dbReference type="InterPro" id="IPR050093">
    <property type="entry name" value="ABC_SmlMolc_Importer"/>
</dbReference>
<keyword evidence="6" id="KW-1185">Reference proteome</keyword>
<gene>
    <name evidence="5" type="ORF">T233_00009</name>
</gene>
<keyword evidence="1" id="KW-0813">Transport</keyword>
<evidence type="ECO:0000313" key="5">
    <source>
        <dbReference type="EMBL" id="EST90739.1"/>
    </source>
</evidence>
<dbReference type="GO" id="GO:0016887">
    <property type="term" value="F:ATP hydrolysis activity"/>
    <property type="evidence" value="ECO:0007669"/>
    <property type="project" value="InterPro"/>
</dbReference>
<dbReference type="eggNOG" id="COG1126">
    <property type="taxonomic scope" value="Bacteria"/>
</dbReference>
<name>V6Q6I9_9ENTE</name>
<evidence type="ECO:0000259" key="4">
    <source>
        <dbReference type="PROSITE" id="PS50893"/>
    </source>
</evidence>